<evidence type="ECO:0000313" key="3">
    <source>
        <dbReference type="Proteomes" id="UP000310158"/>
    </source>
</evidence>
<protein>
    <submittedName>
        <fullName evidence="2">Uncharacterized protein</fullName>
    </submittedName>
</protein>
<gene>
    <name evidence="2" type="ORF">EW146_g2750</name>
</gene>
<reference evidence="2 3" key="1">
    <citation type="submission" date="2019-02" db="EMBL/GenBank/DDBJ databases">
        <title>Genome sequencing of the rare red list fungi Bondarzewia mesenterica.</title>
        <authorList>
            <person name="Buettner E."/>
            <person name="Kellner H."/>
        </authorList>
    </citation>
    <scope>NUCLEOTIDE SEQUENCE [LARGE SCALE GENOMIC DNA]</scope>
    <source>
        <strain evidence="2 3">DSM 108281</strain>
    </source>
</reference>
<keyword evidence="3" id="KW-1185">Reference proteome</keyword>
<feature type="compositionally biased region" description="Polar residues" evidence="1">
    <location>
        <begin position="124"/>
        <end position="137"/>
    </location>
</feature>
<feature type="region of interest" description="Disordered" evidence="1">
    <location>
        <begin position="1"/>
        <end position="85"/>
    </location>
</feature>
<organism evidence="2 3">
    <name type="scientific">Bondarzewia mesenterica</name>
    <dbReference type="NCBI Taxonomy" id="1095465"/>
    <lineage>
        <taxon>Eukaryota</taxon>
        <taxon>Fungi</taxon>
        <taxon>Dikarya</taxon>
        <taxon>Basidiomycota</taxon>
        <taxon>Agaricomycotina</taxon>
        <taxon>Agaricomycetes</taxon>
        <taxon>Russulales</taxon>
        <taxon>Bondarzewiaceae</taxon>
        <taxon>Bondarzewia</taxon>
    </lineage>
</organism>
<sequence>MLKAEDAAIEDEPLLTTFTHLHQPNSQEPLPINDVAHSQPPLLLNEQPPTRSHCARLPDSVNLSSTPSQQPSCPTTVSNQANPSQLIDQSPPLYYKFPETPFYIEYPSMQLYSPVPLPPVNASGPASSSKQISPTCTKRSRADTDRTEDGNSIPPLKKRRVVKMQYPDERRDQLAAVPDAEVAGPSTEKIRIRGGTPRGIARRDSNSDWDAVWRRGQHLNLADNAMHDRG</sequence>
<comment type="caution">
    <text evidence="2">The sequence shown here is derived from an EMBL/GenBank/DDBJ whole genome shotgun (WGS) entry which is preliminary data.</text>
</comment>
<evidence type="ECO:0000256" key="1">
    <source>
        <dbReference type="SAM" id="MobiDB-lite"/>
    </source>
</evidence>
<dbReference type="EMBL" id="SGPL01000083">
    <property type="protein sequence ID" value="THH18213.1"/>
    <property type="molecule type" value="Genomic_DNA"/>
</dbReference>
<feature type="region of interest" description="Disordered" evidence="1">
    <location>
        <begin position="121"/>
        <end position="154"/>
    </location>
</feature>
<feature type="region of interest" description="Disordered" evidence="1">
    <location>
        <begin position="171"/>
        <end position="205"/>
    </location>
</feature>
<dbReference type="Proteomes" id="UP000310158">
    <property type="component" value="Unassembled WGS sequence"/>
</dbReference>
<name>A0A4V3XFN6_9AGAM</name>
<accession>A0A4V3XFN6</accession>
<dbReference type="AlphaFoldDB" id="A0A4V3XFN6"/>
<proteinExistence type="predicted"/>
<feature type="compositionally biased region" description="Polar residues" evidence="1">
    <location>
        <begin position="16"/>
        <end position="28"/>
    </location>
</feature>
<feature type="compositionally biased region" description="Basic and acidic residues" evidence="1">
    <location>
        <begin position="140"/>
        <end position="149"/>
    </location>
</feature>
<evidence type="ECO:0000313" key="2">
    <source>
        <dbReference type="EMBL" id="THH18213.1"/>
    </source>
</evidence>
<feature type="compositionally biased region" description="Low complexity" evidence="1">
    <location>
        <begin position="64"/>
        <end position="78"/>
    </location>
</feature>